<comment type="caution">
    <text evidence="2">The sequence shown here is derived from an EMBL/GenBank/DDBJ whole genome shotgun (WGS) entry which is preliminary data.</text>
</comment>
<dbReference type="EMBL" id="JAKOAV010000008">
    <property type="protein sequence ID" value="MDF9407907.1"/>
    <property type="molecule type" value="Genomic_DNA"/>
</dbReference>
<name>A0A9X4H4V4_9FIRM</name>
<dbReference type="Gene3D" id="3.40.50.720">
    <property type="entry name" value="NAD(P)-binding Rossmann-like Domain"/>
    <property type="match status" value="1"/>
</dbReference>
<feature type="domain" description="NAD-dependent epimerase/dehydratase" evidence="1">
    <location>
        <begin position="2"/>
        <end position="197"/>
    </location>
</feature>
<dbReference type="InterPro" id="IPR036291">
    <property type="entry name" value="NAD(P)-bd_dom_sf"/>
</dbReference>
<dbReference type="AlphaFoldDB" id="A0A9X4H4V4"/>
<gene>
    <name evidence="2" type="ORF">L7E55_05960</name>
</gene>
<dbReference type="RefSeq" id="WP_277443160.1">
    <property type="nucleotide sequence ID" value="NZ_JAKOAV010000008.1"/>
</dbReference>
<organism evidence="2 3">
    <name type="scientific">Pelotomaculum isophthalicicum JI</name>
    <dbReference type="NCBI Taxonomy" id="947010"/>
    <lineage>
        <taxon>Bacteria</taxon>
        <taxon>Bacillati</taxon>
        <taxon>Bacillota</taxon>
        <taxon>Clostridia</taxon>
        <taxon>Eubacteriales</taxon>
        <taxon>Desulfotomaculaceae</taxon>
        <taxon>Pelotomaculum</taxon>
    </lineage>
</organism>
<protein>
    <submittedName>
        <fullName evidence="2">NAD(P)-dependent oxidoreductase</fullName>
    </submittedName>
</protein>
<dbReference type="SUPFAM" id="SSF51735">
    <property type="entry name" value="NAD(P)-binding Rossmann-fold domains"/>
    <property type="match status" value="1"/>
</dbReference>
<evidence type="ECO:0000313" key="2">
    <source>
        <dbReference type="EMBL" id="MDF9407907.1"/>
    </source>
</evidence>
<sequence>MIYIIGGEGFIGSAVVRFCQKSMFEYRVISRQNYNNYIGSSCDILINSNGNSKKYLGKEDPVLDFKLSVLSVRESLKDFNFNKYLLFSSCDVYPDCSNPDLTDEDTAIDISKQSIYGFHKYLAEECVRHCAKDWMIIRFGGFVGPNLKKNPIHDILTGGPLWLDPGSQLQYLHTDEAAKIIFYLVDIGIKNEIINVCGNGLVKLSDVITLLGRDVPVKPGSPFVRYDVNINKLKKYCIVPNSQETVIKFIQEAVTGLNRGEAIV</sequence>
<dbReference type="Pfam" id="PF01370">
    <property type="entry name" value="Epimerase"/>
    <property type="match status" value="1"/>
</dbReference>
<evidence type="ECO:0000313" key="3">
    <source>
        <dbReference type="Proteomes" id="UP001154312"/>
    </source>
</evidence>
<dbReference type="Proteomes" id="UP001154312">
    <property type="component" value="Unassembled WGS sequence"/>
</dbReference>
<dbReference type="InterPro" id="IPR001509">
    <property type="entry name" value="Epimerase_deHydtase"/>
</dbReference>
<accession>A0A9X4H4V4</accession>
<keyword evidence="3" id="KW-1185">Reference proteome</keyword>
<evidence type="ECO:0000259" key="1">
    <source>
        <dbReference type="Pfam" id="PF01370"/>
    </source>
</evidence>
<reference evidence="2" key="1">
    <citation type="submission" date="2022-02" db="EMBL/GenBank/DDBJ databases">
        <authorList>
            <person name="Leng L."/>
        </authorList>
    </citation>
    <scope>NUCLEOTIDE SEQUENCE</scope>
    <source>
        <strain evidence="2">JI</strain>
    </source>
</reference>
<proteinExistence type="predicted"/>